<sequence length="90" mass="9952">MYCCSKLHCKANNLLLRFATHSMYMNLKTIPRAAKHRYEQCIHATDFSPSSGDSSCVIQLSAKQGRPSKAGQVSANKILSVTKHQLQGNT</sequence>
<proteinExistence type="predicted"/>
<evidence type="ECO:0000313" key="2">
    <source>
        <dbReference type="Proteomes" id="UP000011115"/>
    </source>
</evidence>
<dbReference type="HOGENOM" id="CLU_2445124_0_0_1"/>
<accession>M1CDT1</accession>
<dbReference type="Gramene" id="PGSC0003DMT400065337">
    <property type="protein sequence ID" value="PGSC0003DMT400065337"/>
    <property type="gene ID" value="PGSC0003DMG402025397"/>
</dbReference>
<organism evidence="1 2">
    <name type="scientific">Solanum tuberosum</name>
    <name type="common">Potato</name>
    <dbReference type="NCBI Taxonomy" id="4113"/>
    <lineage>
        <taxon>Eukaryota</taxon>
        <taxon>Viridiplantae</taxon>
        <taxon>Streptophyta</taxon>
        <taxon>Embryophyta</taxon>
        <taxon>Tracheophyta</taxon>
        <taxon>Spermatophyta</taxon>
        <taxon>Magnoliopsida</taxon>
        <taxon>eudicotyledons</taxon>
        <taxon>Gunneridae</taxon>
        <taxon>Pentapetalae</taxon>
        <taxon>asterids</taxon>
        <taxon>lamiids</taxon>
        <taxon>Solanales</taxon>
        <taxon>Solanaceae</taxon>
        <taxon>Solanoideae</taxon>
        <taxon>Solaneae</taxon>
        <taxon>Solanum</taxon>
    </lineage>
</organism>
<name>M1CDT1_SOLTU</name>
<dbReference type="EnsemblPlants" id="PGSC0003DMT400065337">
    <property type="protein sequence ID" value="PGSC0003DMT400065337"/>
    <property type="gene ID" value="PGSC0003DMG402025397"/>
</dbReference>
<reference evidence="1" key="2">
    <citation type="submission" date="2015-06" db="UniProtKB">
        <authorList>
            <consortium name="EnsemblPlants"/>
        </authorList>
    </citation>
    <scope>IDENTIFICATION</scope>
    <source>
        <strain evidence="1">DM1-3 516 R44</strain>
    </source>
</reference>
<evidence type="ECO:0000313" key="1">
    <source>
        <dbReference type="EnsemblPlants" id="PGSC0003DMT400065337"/>
    </source>
</evidence>
<dbReference type="AlphaFoldDB" id="M1CDT1"/>
<reference evidence="2" key="1">
    <citation type="journal article" date="2011" name="Nature">
        <title>Genome sequence and analysis of the tuber crop potato.</title>
        <authorList>
            <consortium name="The Potato Genome Sequencing Consortium"/>
        </authorList>
    </citation>
    <scope>NUCLEOTIDE SEQUENCE [LARGE SCALE GENOMIC DNA]</scope>
    <source>
        <strain evidence="2">cv. DM1-3 516 R44</strain>
    </source>
</reference>
<keyword evidence="2" id="KW-1185">Reference proteome</keyword>
<protein>
    <submittedName>
        <fullName evidence="1">Uncharacterized protein</fullName>
    </submittedName>
</protein>
<dbReference type="PaxDb" id="4113-PGSC0003DMT400065337"/>
<dbReference type="Proteomes" id="UP000011115">
    <property type="component" value="Unassembled WGS sequence"/>
</dbReference>
<dbReference type="InParanoid" id="M1CDT1"/>